<dbReference type="Pfam" id="PF00989">
    <property type="entry name" value="PAS"/>
    <property type="match status" value="1"/>
</dbReference>
<organism evidence="14">
    <name type="scientific">Cyanothece sp. (strain PCC 7425 / ATCC 29141)</name>
    <dbReference type="NCBI Taxonomy" id="395961"/>
    <lineage>
        <taxon>Bacteria</taxon>
        <taxon>Bacillati</taxon>
        <taxon>Cyanobacteriota</taxon>
        <taxon>Cyanophyceae</taxon>
        <taxon>Gomontiellales</taxon>
        <taxon>Cyanothecaceae</taxon>
        <taxon>Cyanothece</taxon>
    </lineage>
</organism>
<evidence type="ECO:0000256" key="4">
    <source>
        <dbReference type="ARBA" id="ARBA00022553"/>
    </source>
</evidence>
<comment type="catalytic activity">
    <reaction evidence="1">
        <text>ATP + protein L-histidine = ADP + protein N-phospho-L-histidine.</text>
        <dbReference type="EC" id="2.7.13.3"/>
    </reaction>
</comment>
<name>B8HMX7_CYAP4</name>
<gene>
    <name evidence="14" type="ordered locus">Cyan7425_3118</name>
</gene>
<dbReference type="FunFam" id="3.30.565.10:FF:000010">
    <property type="entry name" value="Sensor histidine kinase RcsC"/>
    <property type="match status" value="1"/>
</dbReference>
<dbReference type="OrthoDB" id="459598at2"/>
<dbReference type="STRING" id="395961.Cyan7425_3118"/>
<evidence type="ECO:0000256" key="5">
    <source>
        <dbReference type="ARBA" id="ARBA00022679"/>
    </source>
</evidence>
<keyword evidence="9" id="KW-0175">Coiled coil</keyword>
<dbReference type="eggNOG" id="COG5002">
    <property type="taxonomic scope" value="Bacteria"/>
</dbReference>
<dbReference type="InterPro" id="IPR036890">
    <property type="entry name" value="HATPase_C_sf"/>
</dbReference>
<dbReference type="CDD" id="cd00130">
    <property type="entry name" value="PAS"/>
    <property type="match status" value="1"/>
</dbReference>
<dbReference type="KEGG" id="cyn:Cyan7425_3118"/>
<feature type="domain" description="PAS" evidence="12">
    <location>
        <begin position="75"/>
        <end position="148"/>
    </location>
</feature>
<accession>B8HMX7</accession>
<dbReference type="SUPFAM" id="SSF55874">
    <property type="entry name" value="ATPase domain of HSP90 chaperone/DNA topoisomerase II/histidine kinase"/>
    <property type="match status" value="1"/>
</dbReference>
<dbReference type="NCBIfam" id="TIGR00229">
    <property type="entry name" value="sensory_box"/>
    <property type="match status" value="1"/>
</dbReference>
<dbReference type="PROSITE" id="PS50113">
    <property type="entry name" value="PAC"/>
    <property type="match status" value="1"/>
</dbReference>
<dbReference type="Gene3D" id="3.30.565.10">
    <property type="entry name" value="Histidine kinase-like ATPase, C-terminal domain"/>
    <property type="match status" value="1"/>
</dbReference>
<keyword evidence="4" id="KW-0597">Phosphoprotein</keyword>
<dbReference type="GO" id="GO:0000155">
    <property type="term" value="F:phosphorelay sensor kinase activity"/>
    <property type="evidence" value="ECO:0007669"/>
    <property type="project" value="InterPro"/>
</dbReference>
<dbReference type="SMART" id="SM00091">
    <property type="entry name" value="PAS"/>
    <property type="match status" value="1"/>
</dbReference>
<evidence type="ECO:0000256" key="1">
    <source>
        <dbReference type="ARBA" id="ARBA00000085"/>
    </source>
</evidence>
<dbReference type="EMBL" id="CP001344">
    <property type="protein sequence ID" value="ACL45446.1"/>
    <property type="molecule type" value="Genomic_DNA"/>
</dbReference>
<dbReference type="PRINTS" id="PR00344">
    <property type="entry name" value="BCTRLSENSOR"/>
</dbReference>
<dbReference type="InterPro" id="IPR000700">
    <property type="entry name" value="PAS-assoc_C"/>
</dbReference>
<dbReference type="InterPro" id="IPR003661">
    <property type="entry name" value="HisK_dim/P_dom"/>
</dbReference>
<dbReference type="SMART" id="SM00387">
    <property type="entry name" value="HATPase_c"/>
    <property type="match status" value="1"/>
</dbReference>
<evidence type="ECO:0000313" key="14">
    <source>
        <dbReference type="EMBL" id="ACL45446.1"/>
    </source>
</evidence>
<dbReference type="Gene3D" id="1.10.287.130">
    <property type="match status" value="1"/>
</dbReference>
<dbReference type="HOGENOM" id="CLU_000445_89_2_3"/>
<feature type="coiled-coil region" evidence="9">
    <location>
        <begin position="41"/>
        <end position="82"/>
    </location>
</feature>
<evidence type="ECO:0000256" key="9">
    <source>
        <dbReference type="SAM" id="Coils"/>
    </source>
</evidence>
<dbReference type="PANTHER" id="PTHR43047">
    <property type="entry name" value="TWO-COMPONENT HISTIDINE PROTEIN KINASE"/>
    <property type="match status" value="1"/>
</dbReference>
<comment type="similarity">
    <text evidence="2">In the N-terminal section; belongs to the phytochrome family.</text>
</comment>
<dbReference type="InterPro" id="IPR004358">
    <property type="entry name" value="Sig_transdc_His_kin-like_C"/>
</dbReference>
<reference evidence="14" key="1">
    <citation type="submission" date="2009-01" db="EMBL/GenBank/DDBJ databases">
        <title>Complete sequence of chromosome Cyanothece sp. PCC 7425.</title>
        <authorList>
            <consortium name="US DOE Joint Genome Institute"/>
            <person name="Lucas S."/>
            <person name="Copeland A."/>
            <person name="Lapidus A."/>
            <person name="Glavina del Rio T."/>
            <person name="Dalin E."/>
            <person name="Tice H."/>
            <person name="Bruce D."/>
            <person name="Goodwin L."/>
            <person name="Pitluck S."/>
            <person name="Sims D."/>
            <person name="Meineke L."/>
            <person name="Brettin T."/>
            <person name="Detter J.C."/>
            <person name="Han C."/>
            <person name="Larimer F."/>
            <person name="Land M."/>
            <person name="Hauser L."/>
            <person name="Kyrpides N."/>
            <person name="Ovchinnikova G."/>
            <person name="Liberton M."/>
            <person name="Stoeckel J."/>
            <person name="Banerjee A."/>
            <person name="Singh A."/>
            <person name="Page L."/>
            <person name="Sato H."/>
            <person name="Zhao L."/>
            <person name="Sherman L."/>
            <person name="Pakrasi H."/>
            <person name="Richardson P."/>
        </authorList>
    </citation>
    <scope>NUCLEOTIDE SEQUENCE</scope>
    <source>
        <strain evidence="14">PCC 7425</strain>
    </source>
</reference>
<dbReference type="AlphaFoldDB" id="B8HMX7"/>
<dbReference type="GO" id="GO:0006355">
    <property type="term" value="P:regulation of DNA-templated transcription"/>
    <property type="evidence" value="ECO:0007669"/>
    <property type="project" value="InterPro"/>
</dbReference>
<dbReference type="CDD" id="cd16922">
    <property type="entry name" value="HATPase_EvgS-ArcB-TorS-like"/>
    <property type="match status" value="1"/>
</dbReference>
<dbReference type="InterPro" id="IPR005467">
    <property type="entry name" value="His_kinase_dom"/>
</dbReference>
<evidence type="ECO:0000256" key="6">
    <source>
        <dbReference type="ARBA" id="ARBA00022777"/>
    </source>
</evidence>
<dbReference type="PROSITE" id="PS50112">
    <property type="entry name" value="PAS"/>
    <property type="match status" value="1"/>
</dbReference>
<evidence type="ECO:0000259" key="13">
    <source>
        <dbReference type="PROSITE" id="PS50113"/>
    </source>
</evidence>
<dbReference type="InterPro" id="IPR013767">
    <property type="entry name" value="PAS_fold"/>
</dbReference>
<evidence type="ECO:0000256" key="2">
    <source>
        <dbReference type="ARBA" id="ARBA00006402"/>
    </source>
</evidence>
<dbReference type="SUPFAM" id="SSF55785">
    <property type="entry name" value="PYP-like sensor domain (PAS domain)"/>
    <property type="match status" value="1"/>
</dbReference>
<proteinExistence type="inferred from homology"/>
<feature type="domain" description="PAC" evidence="13">
    <location>
        <begin position="148"/>
        <end position="200"/>
    </location>
</feature>
<dbReference type="InterPro" id="IPR036097">
    <property type="entry name" value="HisK_dim/P_sf"/>
</dbReference>
<evidence type="ECO:0000256" key="10">
    <source>
        <dbReference type="SAM" id="MobiDB-lite"/>
    </source>
</evidence>
<evidence type="ECO:0000256" key="8">
    <source>
        <dbReference type="ARBA" id="ARBA00074306"/>
    </source>
</evidence>
<evidence type="ECO:0000259" key="11">
    <source>
        <dbReference type="PROSITE" id="PS50109"/>
    </source>
</evidence>
<dbReference type="InterPro" id="IPR000014">
    <property type="entry name" value="PAS"/>
</dbReference>
<dbReference type="InterPro" id="IPR003594">
    <property type="entry name" value="HATPase_dom"/>
</dbReference>
<feature type="region of interest" description="Disordered" evidence="10">
    <location>
        <begin position="442"/>
        <end position="469"/>
    </location>
</feature>
<keyword evidence="6 14" id="KW-0418">Kinase</keyword>
<keyword evidence="5 14" id="KW-0808">Transferase</keyword>
<dbReference type="InterPro" id="IPR035965">
    <property type="entry name" value="PAS-like_dom_sf"/>
</dbReference>
<dbReference type="Pfam" id="PF00512">
    <property type="entry name" value="HisKA"/>
    <property type="match status" value="1"/>
</dbReference>
<evidence type="ECO:0000259" key="12">
    <source>
        <dbReference type="PROSITE" id="PS50112"/>
    </source>
</evidence>
<dbReference type="EC" id="2.7.13.3" evidence="3"/>
<protein>
    <recommendedName>
        <fullName evidence="8">Circadian input-output histidine kinase CikA</fullName>
        <ecNumber evidence="3">2.7.13.3</ecNumber>
    </recommendedName>
</protein>
<evidence type="ECO:0000256" key="7">
    <source>
        <dbReference type="ARBA" id="ARBA00023012"/>
    </source>
</evidence>
<dbReference type="CDD" id="cd00082">
    <property type="entry name" value="HisKA"/>
    <property type="match status" value="1"/>
</dbReference>
<keyword evidence="7" id="KW-0902">Two-component regulatory system</keyword>
<dbReference type="SMART" id="SM00388">
    <property type="entry name" value="HisKA"/>
    <property type="match status" value="1"/>
</dbReference>
<dbReference type="SUPFAM" id="SSF47384">
    <property type="entry name" value="Homodimeric domain of signal transducing histidine kinase"/>
    <property type="match status" value="1"/>
</dbReference>
<sequence length="469" mass="53690">MYLFDENNSIEQRVSQVQRQSELLCQNAIDSHSPHQIAYYIEELREALEELCVAEEELKQQNEELMAARQSVEQERQRYQELFEFAPDGYVVTDIHGTVREANCAAAALLNLAPQYLVGKPLINFVADEQRREFRSMLLQLQRVHRLQEWEVRLCPRQKAAFEAALTVAAVRNHYGQSIALRWLMRDITARKQAESHLHQVQLQNLELIESNRLKNQFMGIISHELRTPMNAILGFSDLLLRRFHDRYEPQQIAFLERILNNAKHLLLMIEEILAYSRLKAHRLELQLEAFDLLELARITAEEMQCMADQKALALELDLPPSPLVVCNDRTRVRQILVNLLSNAIKFTDTGRVTLAIAPGKAEKLLITVQDTGIGIDPAHQGRIFQEFWQVNQSQTRSQGGTGLGLSITSSLVTLMQGKIWVESELGEGAVFRIELPRNVPSPPIHPEQDLSPDQDLSPNIEDKLDPFC</sequence>
<dbReference type="PROSITE" id="PS50109">
    <property type="entry name" value="HIS_KIN"/>
    <property type="match status" value="1"/>
</dbReference>
<feature type="domain" description="Histidine kinase" evidence="11">
    <location>
        <begin position="221"/>
        <end position="440"/>
    </location>
</feature>
<evidence type="ECO:0000256" key="3">
    <source>
        <dbReference type="ARBA" id="ARBA00012438"/>
    </source>
</evidence>
<dbReference type="Gene3D" id="3.30.450.20">
    <property type="entry name" value="PAS domain"/>
    <property type="match status" value="1"/>
</dbReference>
<dbReference type="Pfam" id="PF02518">
    <property type="entry name" value="HATPase_c"/>
    <property type="match status" value="1"/>
</dbReference>